<dbReference type="EMBL" id="JACHJB010000003">
    <property type="protein sequence ID" value="MBB6350649.1"/>
    <property type="molecule type" value="Genomic_DNA"/>
</dbReference>
<evidence type="ECO:0000313" key="10">
    <source>
        <dbReference type="Proteomes" id="UP000583800"/>
    </source>
</evidence>
<keyword evidence="4" id="KW-0804">Transcription</keyword>
<dbReference type="GO" id="GO:0006355">
    <property type="term" value="P:regulation of DNA-templated transcription"/>
    <property type="evidence" value="ECO:0007669"/>
    <property type="project" value="InterPro"/>
</dbReference>
<comment type="caution">
    <text evidence="9">The sequence shown here is derived from an EMBL/GenBank/DDBJ whole genome shotgun (WGS) entry which is preliminary data.</text>
</comment>
<dbReference type="InterPro" id="IPR051677">
    <property type="entry name" value="AfsR-DnrI-RedD_regulator"/>
</dbReference>
<dbReference type="SMART" id="SM00028">
    <property type="entry name" value="TPR"/>
    <property type="match status" value="6"/>
</dbReference>
<evidence type="ECO:0000256" key="3">
    <source>
        <dbReference type="ARBA" id="ARBA00023125"/>
    </source>
</evidence>
<dbReference type="InterPro" id="IPR019734">
    <property type="entry name" value="TPR_rpt"/>
</dbReference>
<dbReference type="Proteomes" id="UP000583800">
    <property type="component" value="Unassembled WGS sequence"/>
</dbReference>
<reference evidence="9 10" key="1">
    <citation type="submission" date="2020-08" db="EMBL/GenBank/DDBJ databases">
        <title>Sequencing the genomes of 1000 actinobacteria strains.</title>
        <authorList>
            <person name="Klenk H.-P."/>
        </authorList>
    </citation>
    <scope>NUCLEOTIDE SEQUENCE [LARGE SCALE GENOMIC DNA]</scope>
    <source>
        <strain evidence="9 10">DSM 45913</strain>
    </source>
</reference>
<dbReference type="InterPro" id="IPR010982">
    <property type="entry name" value="Lambda_DNA-bd_dom_sf"/>
</dbReference>
<dbReference type="PRINTS" id="PR00364">
    <property type="entry name" value="DISEASERSIST"/>
</dbReference>
<keyword evidence="10" id="KW-1185">Reference proteome</keyword>
<dbReference type="PROSITE" id="PS51755">
    <property type="entry name" value="OMPR_PHOB"/>
    <property type="match status" value="1"/>
</dbReference>
<dbReference type="SUPFAM" id="SSF52540">
    <property type="entry name" value="P-loop containing nucleoside triphosphate hydrolases"/>
    <property type="match status" value="1"/>
</dbReference>
<dbReference type="InterPro" id="IPR011990">
    <property type="entry name" value="TPR-like_helical_dom_sf"/>
</dbReference>
<dbReference type="GO" id="GO:0003677">
    <property type="term" value="F:DNA binding"/>
    <property type="evidence" value="ECO:0007669"/>
    <property type="project" value="UniProtKB-UniRule"/>
</dbReference>
<dbReference type="RefSeq" id="WP_185088404.1">
    <property type="nucleotide sequence ID" value="NZ_JACHJB010000003.1"/>
</dbReference>
<dbReference type="InterPro" id="IPR016032">
    <property type="entry name" value="Sig_transdc_resp-reg_C-effctor"/>
</dbReference>
<feature type="region of interest" description="Disordered" evidence="6">
    <location>
        <begin position="332"/>
        <end position="352"/>
    </location>
</feature>
<dbReference type="CDD" id="cd00093">
    <property type="entry name" value="HTH_XRE"/>
    <property type="match status" value="1"/>
</dbReference>
<dbReference type="SUPFAM" id="SSF47413">
    <property type="entry name" value="lambda repressor-like DNA-binding domains"/>
    <property type="match status" value="1"/>
</dbReference>
<dbReference type="PROSITE" id="PS50943">
    <property type="entry name" value="HTH_CROC1"/>
    <property type="match status" value="1"/>
</dbReference>
<dbReference type="SUPFAM" id="SSF46894">
    <property type="entry name" value="C-terminal effector domain of the bipartite response regulators"/>
    <property type="match status" value="1"/>
</dbReference>
<feature type="domain" description="OmpR/PhoB-type" evidence="8">
    <location>
        <begin position="74"/>
        <end position="175"/>
    </location>
</feature>
<evidence type="ECO:0000256" key="1">
    <source>
        <dbReference type="ARBA" id="ARBA00005820"/>
    </source>
</evidence>
<protein>
    <submittedName>
        <fullName evidence="9">DNA-binding SARP family transcriptional activator/DNA-binding Xre family transcriptional regulator</fullName>
    </submittedName>
</protein>
<proteinExistence type="inferred from homology"/>
<dbReference type="Gene3D" id="1.25.40.10">
    <property type="entry name" value="Tetratricopeptide repeat domain"/>
    <property type="match status" value="3"/>
</dbReference>
<dbReference type="Pfam" id="PF03704">
    <property type="entry name" value="BTAD"/>
    <property type="match status" value="1"/>
</dbReference>
<feature type="DNA-binding region" description="OmpR/PhoB-type" evidence="5">
    <location>
        <begin position="74"/>
        <end position="175"/>
    </location>
</feature>
<dbReference type="Pfam" id="PF13560">
    <property type="entry name" value="HTH_31"/>
    <property type="match status" value="1"/>
</dbReference>
<organism evidence="9 10">
    <name type="scientific">Nonomuraea muscovyensis</name>
    <dbReference type="NCBI Taxonomy" id="1124761"/>
    <lineage>
        <taxon>Bacteria</taxon>
        <taxon>Bacillati</taxon>
        <taxon>Actinomycetota</taxon>
        <taxon>Actinomycetes</taxon>
        <taxon>Streptosporangiales</taxon>
        <taxon>Streptosporangiaceae</taxon>
        <taxon>Nonomuraea</taxon>
    </lineage>
</organism>
<sequence>METERHTLGSFIRDRRLRAGLNQKELAAQAALSERSLRDLEAGRVSRPRASSLRRLAEALDITGADLDTLLAAVPAGPAKPLRIGVLGPLSVRVGDAAVEVRSGTQRRLLGLLALRPGQPVHREEIIDTLWGERPPKSCLSLVQGYVGSLRKLLTRTRTPGSAITLGPGGYVLSPEAGAHDVLRFGDLVARAQLARDEGRFAAATELLDAALRCWRGPVLAGAGPRLAQHPAAVALNHERTAAALAFADLALGSGDHEGAAARLRELVADEPLHEALHARLVLATAGSGDQAAALRLFVAVSGRLADELGVEPGPELAAAHLRVLRQEPHGRTVTGAAGPGAPGRAGGSGSELPVGEAGQVIPAQLPMDVRGFAGRAGELGRLDGLVTASAGRPTTVTITVVSGTAGVGKTSLAVHWAHRVRDRFPDGQLYLDLRGHSREPPLSAAEALTALLRALDTPPERIPADTAQAAARYRSLLDDRRMLLLLDDAASAEQVRPLLPGAPGCLVLVTSRDRLSGLVAREGARRITLDVLPRQEAHELLASVLGRRRIDAEPEAAARLADLCGRLPLALRISAAHLADRPGRAIAGYAEELARGNRLAALEIEEDPETAVRAALDRSYAALRPDARRAYRLLGLVPGADFSPGAAAAATGLAAGEADRLLQRLAGRHLLKERAPGRYAFHDLVRLHARARAAAEDGPTERAAALRRVCRWHLSGVEAAADLLYSHMLRLPPLGEAATAFRDARDARRWLDAESANLVTATVEAAAGAAREEAWHLALALRGYLWMSGDLAAAEATAAAALTAALTADDARGQAAARLALGQTLTRLGRLEEARHHLDEAVRVGALLDWPEHWTATCTTLGTLHSWHGRLDDAAGHYRRGLELSLARGHAEGAAVNLVNLAFTALHAGDLEQAVSYGEQVLARYGVAGSGDGHPATLAVLGDACHLLGRFDQALAHFDRALEAYRRIGSSVEEPVVRATRVAVHCDAGRYDHALREAEALAHATRDSAGRVRAAALAALGTAHRHLGNPSATGHLEAALTALESGGDRVLETQIRLELAASRLSAGRLAAAEAGAEQALAVARHAGYRVWEGQGLLVLAAVDLARDLPERAAERAACALALHRRSGYRLGQGRALLLLADAAARAGRPDTSRAEAGRILAEIGAVPLDRHG</sequence>
<dbReference type="AlphaFoldDB" id="A0A7X0C8V7"/>
<dbReference type="GO" id="GO:0043531">
    <property type="term" value="F:ADP binding"/>
    <property type="evidence" value="ECO:0007669"/>
    <property type="project" value="InterPro"/>
</dbReference>
<accession>A0A7X0C8V7</accession>
<evidence type="ECO:0000259" key="7">
    <source>
        <dbReference type="PROSITE" id="PS50943"/>
    </source>
</evidence>
<dbReference type="InterPro" id="IPR001387">
    <property type="entry name" value="Cro/C1-type_HTH"/>
</dbReference>
<dbReference type="InterPro" id="IPR005158">
    <property type="entry name" value="BTAD"/>
</dbReference>
<dbReference type="InterPro" id="IPR003593">
    <property type="entry name" value="AAA+_ATPase"/>
</dbReference>
<feature type="domain" description="HTH cro/C1-type" evidence="7">
    <location>
        <begin position="12"/>
        <end position="67"/>
    </location>
</feature>
<evidence type="ECO:0000256" key="2">
    <source>
        <dbReference type="ARBA" id="ARBA00023015"/>
    </source>
</evidence>
<evidence type="ECO:0000256" key="4">
    <source>
        <dbReference type="ARBA" id="ARBA00023163"/>
    </source>
</evidence>
<dbReference type="Gene3D" id="3.40.50.300">
    <property type="entry name" value="P-loop containing nucleotide triphosphate hydrolases"/>
    <property type="match status" value="1"/>
</dbReference>
<dbReference type="SMART" id="SM01043">
    <property type="entry name" value="BTAD"/>
    <property type="match status" value="1"/>
</dbReference>
<dbReference type="Pfam" id="PF13374">
    <property type="entry name" value="TPR_10"/>
    <property type="match status" value="1"/>
</dbReference>
<keyword evidence="2" id="KW-0805">Transcription regulation</keyword>
<dbReference type="Pfam" id="PF00486">
    <property type="entry name" value="Trans_reg_C"/>
    <property type="match status" value="1"/>
</dbReference>
<keyword evidence="3 5" id="KW-0238">DNA-binding</keyword>
<feature type="compositionally biased region" description="Gly residues" evidence="6">
    <location>
        <begin position="338"/>
        <end position="350"/>
    </location>
</feature>
<dbReference type="Pfam" id="PF00931">
    <property type="entry name" value="NB-ARC"/>
    <property type="match status" value="1"/>
</dbReference>
<dbReference type="Gene3D" id="1.10.260.40">
    <property type="entry name" value="lambda repressor-like DNA-binding domains"/>
    <property type="match status" value="1"/>
</dbReference>
<evidence type="ECO:0000256" key="5">
    <source>
        <dbReference type="PROSITE-ProRule" id="PRU01091"/>
    </source>
</evidence>
<evidence type="ECO:0000259" key="8">
    <source>
        <dbReference type="PROSITE" id="PS51755"/>
    </source>
</evidence>
<dbReference type="InterPro" id="IPR002182">
    <property type="entry name" value="NB-ARC"/>
</dbReference>
<dbReference type="InterPro" id="IPR027417">
    <property type="entry name" value="P-loop_NTPase"/>
</dbReference>
<dbReference type="SMART" id="SM00530">
    <property type="entry name" value="HTH_XRE"/>
    <property type="match status" value="1"/>
</dbReference>
<evidence type="ECO:0000313" key="9">
    <source>
        <dbReference type="EMBL" id="MBB6350649.1"/>
    </source>
</evidence>
<dbReference type="Gene3D" id="1.10.10.10">
    <property type="entry name" value="Winged helix-like DNA-binding domain superfamily/Winged helix DNA-binding domain"/>
    <property type="match status" value="1"/>
</dbReference>
<dbReference type="SUPFAM" id="SSF48452">
    <property type="entry name" value="TPR-like"/>
    <property type="match status" value="2"/>
</dbReference>
<comment type="similarity">
    <text evidence="1">Belongs to the AfsR/DnrI/RedD regulatory family.</text>
</comment>
<dbReference type="CDD" id="cd15831">
    <property type="entry name" value="BTAD"/>
    <property type="match status" value="1"/>
</dbReference>
<dbReference type="InterPro" id="IPR001867">
    <property type="entry name" value="OmpR/PhoB-type_DNA-bd"/>
</dbReference>
<evidence type="ECO:0000256" key="6">
    <source>
        <dbReference type="SAM" id="MobiDB-lite"/>
    </source>
</evidence>
<gene>
    <name evidence="9" type="ORF">FHU36_007221</name>
</gene>
<name>A0A7X0C8V7_9ACTN</name>
<dbReference type="SMART" id="SM00862">
    <property type="entry name" value="Trans_reg_C"/>
    <property type="match status" value="1"/>
</dbReference>
<dbReference type="InterPro" id="IPR036388">
    <property type="entry name" value="WH-like_DNA-bd_sf"/>
</dbReference>
<dbReference type="PANTHER" id="PTHR35807:SF1">
    <property type="entry name" value="TRANSCRIPTIONAL REGULATOR REDD"/>
    <property type="match status" value="1"/>
</dbReference>
<dbReference type="GO" id="GO:0000160">
    <property type="term" value="P:phosphorelay signal transduction system"/>
    <property type="evidence" value="ECO:0007669"/>
    <property type="project" value="InterPro"/>
</dbReference>
<dbReference type="SMART" id="SM00382">
    <property type="entry name" value="AAA"/>
    <property type="match status" value="1"/>
</dbReference>
<dbReference type="PANTHER" id="PTHR35807">
    <property type="entry name" value="TRANSCRIPTIONAL REGULATOR REDD-RELATED"/>
    <property type="match status" value="1"/>
</dbReference>